<protein>
    <submittedName>
        <fullName evidence="2">Uncharacterized protein</fullName>
    </submittedName>
</protein>
<name>A0A244EN09_PSESX</name>
<evidence type="ECO:0000313" key="2">
    <source>
        <dbReference type="EMBL" id="OUM05862.1"/>
    </source>
</evidence>
<reference evidence="2 3" key="1">
    <citation type="submission" date="2017-01" db="EMBL/GenBank/DDBJ databases">
        <authorList>
            <person name="Mah S.A."/>
            <person name="Swanson W.J."/>
            <person name="Moy G.W."/>
            <person name="Vacquier V.D."/>
        </authorList>
    </citation>
    <scope>NUCLEOTIDE SEQUENCE [LARGE SCALE GENOMIC DNA]</scope>
    <source>
        <strain evidence="2">PDD-32b-74</strain>
    </source>
</reference>
<organism evidence="2 3">
    <name type="scientific">Pseudomonas syringae</name>
    <dbReference type="NCBI Taxonomy" id="317"/>
    <lineage>
        <taxon>Bacteria</taxon>
        <taxon>Pseudomonadati</taxon>
        <taxon>Pseudomonadota</taxon>
        <taxon>Gammaproteobacteria</taxon>
        <taxon>Pseudomonadales</taxon>
        <taxon>Pseudomonadaceae</taxon>
        <taxon>Pseudomonas</taxon>
    </lineage>
</organism>
<proteinExistence type="predicted"/>
<keyword evidence="1" id="KW-0472">Membrane</keyword>
<sequence length="73" mass="7428">MQDVSFGLGGLVCLGCVSAVVLSVFLPLVVEGFGAGGRWIFNQAVQTDASSEDGDLVHEQALGRCGRFGGVAG</sequence>
<keyword evidence="1" id="KW-0812">Transmembrane</keyword>
<evidence type="ECO:0000313" key="3">
    <source>
        <dbReference type="Proteomes" id="UP000195128"/>
    </source>
</evidence>
<dbReference type="EMBL" id="MTSA01000015">
    <property type="protein sequence ID" value="OUM05862.1"/>
    <property type="molecule type" value="Genomic_DNA"/>
</dbReference>
<keyword evidence="1" id="KW-1133">Transmembrane helix</keyword>
<gene>
    <name evidence="2" type="ORF">BW686_19345</name>
</gene>
<dbReference type="AlphaFoldDB" id="A0A244EN09"/>
<dbReference type="Proteomes" id="UP000195128">
    <property type="component" value="Unassembled WGS sequence"/>
</dbReference>
<evidence type="ECO:0000256" key="1">
    <source>
        <dbReference type="SAM" id="Phobius"/>
    </source>
</evidence>
<comment type="caution">
    <text evidence="2">The sequence shown here is derived from an EMBL/GenBank/DDBJ whole genome shotgun (WGS) entry which is preliminary data.</text>
</comment>
<feature type="transmembrane region" description="Helical" evidence="1">
    <location>
        <begin position="6"/>
        <end position="30"/>
    </location>
</feature>
<accession>A0A244EN09</accession>